<evidence type="ECO:0000256" key="3">
    <source>
        <dbReference type="ARBA" id="ARBA00022692"/>
    </source>
</evidence>
<dbReference type="GO" id="GO:0005886">
    <property type="term" value="C:plasma membrane"/>
    <property type="evidence" value="ECO:0007669"/>
    <property type="project" value="UniProtKB-SubCell"/>
</dbReference>
<feature type="transmembrane region" description="Helical" evidence="6">
    <location>
        <begin position="758"/>
        <end position="781"/>
    </location>
</feature>
<feature type="transmembrane region" description="Helical" evidence="6">
    <location>
        <begin position="411"/>
        <end position="438"/>
    </location>
</feature>
<dbReference type="AlphaFoldDB" id="A0A2P1PVG6"/>
<keyword evidence="5 6" id="KW-0472">Membrane</keyword>
<evidence type="ECO:0000256" key="5">
    <source>
        <dbReference type="ARBA" id="ARBA00023136"/>
    </source>
</evidence>
<reference evidence="9 10" key="2">
    <citation type="submission" date="2018-03" db="EMBL/GenBank/DDBJ databases">
        <authorList>
            <person name="Keele B.F."/>
        </authorList>
    </citation>
    <scope>NUCLEOTIDE SEQUENCE [LARGE SCALE GENOMIC DNA]</scope>
    <source>
        <strain evidence="9 10">D13</strain>
    </source>
</reference>
<dbReference type="RefSeq" id="WP_106892760.1">
    <property type="nucleotide sequence ID" value="NZ_CP027860.1"/>
</dbReference>
<feature type="transmembrane region" description="Helical" evidence="6">
    <location>
        <begin position="270"/>
        <end position="294"/>
    </location>
</feature>
<proteinExistence type="predicted"/>
<evidence type="ECO:0008006" key="11">
    <source>
        <dbReference type="Google" id="ProtNLM"/>
    </source>
</evidence>
<feature type="domain" description="ABC3 transporter permease C-terminal" evidence="7">
    <location>
        <begin position="277"/>
        <end position="389"/>
    </location>
</feature>
<reference evidence="9 10" key="1">
    <citation type="submission" date="2018-03" db="EMBL/GenBank/DDBJ databases">
        <title>Ahniella affigens gen. nov., sp. nov., a gammaproteobacterium isolated from sandy soil near a stream.</title>
        <authorList>
            <person name="Ko Y."/>
            <person name="Kim J.-H."/>
        </authorList>
    </citation>
    <scope>NUCLEOTIDE SEQUENCE [LARGE SCALE GENOMIC DNA]</scope>
    <source>
        <strain evidence="9 10">D13</strain>
    </source>
</reference>
<keyword evidence="2" id="KW-1003">Cell membrane</keyword>
<accession>A0A2P1PVG6</accession>
<dbReference type="OrthoDB" id="6008773at2"/>
<evidence type="ECO:0000256" key="1">
    <source>
        <dbReference type="ARBA" id="ARBA00004651"/>
    </source>
</evidence>
<keyword evidence="3 6" id="KW-0812">Transmembrane</keyword>
<evidence type="ECO:0000259" key="8">
    <source>
        <dbReference type="Pfam" id="PF12704"/>
    </source>
</evidence>
<protein>
    <recommendedName>
        <fullName evidence="11">ABC transporter permease</fullName>
    </recommendedName>
</protein>
<dbReference type="GO" id="GO:0022857">
    <property type="term" value="F:transmembrane transporter activity"/>
    <property type="evidence" value="ECO:0007669"/>
    <property type="project" value="TreeGrafter"/>
</dbReference>
<evidence type="ECO:0000256" key="6">
    <source>
        <dbReference type="SAM" id="Phobius"/>
    </source>
</evidence>
<feature type="transmembrane region" description="Helical" evidence="6">
    <location>
        <begin position="672"/>
        <end position="695"/>
    </location>
</feature>
<feature type="domain" description="ABC3 transporter permease C-terminal" evidence="7">
    <location>
        <begin position="675"/>
        <end position="788"/>
    </location>
</feature>
<dbReference type="KEGG" id="xba:C7S18_17365"/>
<evidence type="ECO:0000256" key="2">
    <source>
        <dbReference type="ARBA" id="ARBA00022475"/>
    </source>
</evidence>
<feature type="transmembrane region" description="Helical" evidence="6">
    <location>
        <begin position="318"/>
        <end position="344"/>
    </location>
</feature>
<evidence type="ECO:0000256" key="4">
    <source>
        <dbReference type="ARBA" id="ARBA00022989"/>
    </source>
</evidence>
<keyword evidence="4 6" id="KW-1133">Transmembrane helix</keyword>
<feature type="transmembrane region" description="Helical" evidence="6">
    <location>
        <begin position="21"/>
        <end position="40"/>
    </location>
</feature>
<sequence>MLTAFRSALRHLSRQPGFTTSLIAILGLGLAIAISMFSVLKAVVLERLPYADPDRVVVFNASNARQSANALLTPAEAAALNEEKSVFQYVARYNWSGETLMRPNERPREFTVATVTGDFFKVLSPRMLLGRPVTQEDLDADRRVIVLSYREWQRSYGGDRNVIGQKMPLGYGDAEVIGVLPPSFQYPGSDVGGWLPMFARFEPKSDSPEYPNARYVPTVGLLQPGVTLAAANAAAARVAAQVREQFGQEDIGWRPVVTSALDDLLGETQAVLWGCFAVALLVLLIACTNAGLALQARAISRSREHAVSLALGASRTHLLAVTVMELFLISVAATVLALAVTQLLTAGLAQLLSDTLPRGESIQIDWGVTGIALLLAVAVVAIASLLGARLRADASEALRSGRSQMGLRHRWLKLGPAIGIAMSTVALITAAALAFSLFSLNAVTLGFRTEGVHVLQMFRDGGPAEWRRFAPRVLEAMKAEPGMEQTAYTTAAPLSTIGRFEVDAMVPGRAQVEPYQALMRGVSSGYRALLDVPLLEGRDLADTDTQNAPMVALINERLARQSFGDESPIGKQLLLPLGQGERKVCTIVGVMKDHRNRGPRANVQAEMWIPFDQAPWVGVSFVARSSLPAVQVQQSLERAIASEAPEEAATRQFALADDVSAETDLTTLLTRILLAFALCALFLAAFGIYALTALIERARVPEFGLRLAIGAQPRRLATRLVQDALSLTGLGFAVGAVIAWLVLRLLQSQLFGLGAMAWSSYAVTGVVLLFAVLVATAVPAWRVARLQPMQALRTD</sequence>
<dbReference type="EMBL" id="CP027860">
    <property type="protein sequence ID" value="AVP98841.1"/>
    <property type="molecule type" value="Genomic_DNA"/>
</dbReference>
<gene>
    <name evidence="9" type="ORF">C7S18_17365</name>
</gene>
<keyword evidence="10" id="KW-1185">Reference proteome</keyword>
<organism evidence="9 10">
    <name type="scientific">Ahniella affigens</name>
    <dbReference type="NCBI Taxonomy" id="2021234"/>
    <lineage>
        <taxon>Bacteria</taxon>
        <taxon>Pseudomonadati</taxon>
        <taxon>Pseudomonadota</taxon>
        <taxon>Gammaproteobacteria</taxon>
        <taxon>Lysobacterales</taxon>
        <taxon>Rhodanobacteraceae</taxon>
        <taxon>Ahniella</taxon>
    </lineage>
</organism>
<feature type="transmembrane region" description="Helical" evidence="6">
    <location>
        <begin position="364"/>
        <end position="390"/>
    </location>
</feature>
<feature type="domain" description="MacB-like periplasmic core" evidence="8">
    <location>
        <begin position="24"/>
        <end position="236"/>
    </location>
</feature>
<dbReference type="InterPro" id="IPR003838">
    <property type="entry name" value="ABC3_permease_C"/>
</dbReference>
<feature type="transmembrane region" description="Helical" evidence="6">
    <location>
        <begin position="724"/>
        <end position="746"/>
    </location>
</feature>
<dbReference type="Proteomes" id="UP000241074">
    <property type="component" value="Chromosome"/>
</dbReference>
<evidence type="ECO:0000313" key="9">
    <source>
        <dbReference type="EMBL" id="AVP98841.1"/>
    </source>
</evidence>
<dbReference type="InterPro" id="IPR025857">
    <property type="entry name" value="MacB_PCD"/>
</dbReference>
<dbReference type="Pfam" id="PF12704">
    <property type="entry name" value="MacB_PCD"/>
    <property type="match status" value="2"/>
</dbReference>
<dbReference type="PANTHER" id="PTHR30572">
    <property type="entry name" value="MEMBRANE COMPONENT OF TRANSPORTER-RELATED"/>
    <property type="match status" value="1"/>
</dbReference>
<dbReference type="Pfam" id="PF02687">
    <property type="entry name" value="FtsX"/>
    <property type="match status" value="2"/>
</dbReference>
<dbReference type="InterPro" id="IPR050250">
    <property type="entry name" value="Macrolide_Exporter_MacB"/>
</dbReference>
<name>A0A2P1PVG6_9GAMM</name>
<dbReference type="PANTHER" id="PTHR30572:SF18">
    <property type="entry name" value="ABC-TYPE MACROLIDE FAMILY EXPORT SYSTEM PERMEASE COMPONENT 2"/>
    <property type="match status" value="1"/>
</dbReference>
<comment type="subcellular location">
    <subcellularLocation>
        <location evidence="1">Cell membrane</location>
        <topology evidence="1">Multi-pass membrane protein</topology>
    </subcellularLocation>
</comment>
<feature type="domain" description="MacB-like periplasmic core" evidence="8">
    <location>
        <begin position="418"/>
        <end position="636"/>
    </location>
</feature>
<evidence type="ECO:0000313" key="10">
    <source>
        <dbReference type="Proteomes" id="UP000241074"/>
    </source>
</evidence>
<evidence type="ECO:0000259" key="7">
    <source>
        <dbReference type="Pfam" id="PF02687"/>
    </source>
</evidence>